<reference evidence="2 3" key="1">
    <citation type="journal article" date="2021" name="Elife">
        <title>Chloroplast acquisition without the gene transfer in kleptoplastic sea slugs, Plakobranchus ocellatus.</title>
        <authorList>
            <person name="Maeda T."/>
            <person name="Takahashi S."/>
            <person name="Yoshida T."/>
            <person name="Shimamura S."/>
            <person name="Takaki Y."/>
            <person name="Nagai Y."/>
            <person name="Toyoda A."/>
            <person name="Suzuki Y."/>
            <person name="Arimoto A."/>
            <person name="Ishii H."/>
            <person name="Satoh N."/>
            <person name="Nishiyama T."/>
            <person name="Hasebe M."/>
            <person name="Maruyama T."/>
            <person name="Minagawa J."/>
            <person name="Obokata J."/>
            <person name="Shigenobu S."/>
        </authorList>
    </citation>
    <scope>NUCLEOTIDE SEQUENCE [LARGE SCALE GENOMIC DNA]</scope>
</reference>
<keyword evidence="1" id="KW-0812">Transmembrane</keyword>
<organism evidence="2 3">
    <name type="scientific">Elysia marginata</name>
    <dbReference type="NCBI Taxonomy" id="1093978"/>
    <lineage>
        <taxon>Eukaryota</taxon>
        <taxon>Metazoa</taxon>
        <taxon>Spiralia</taxon>
        <taxon>Lophotrochozoa</taxon>
        <taxon>Mollusca</taxon>
        <taxon>Gastropoda</taxon>
        <taxon>Heterobranchia</taxon>
        <taxon>Euthyneura</taxon>
        <taxon>Panpulmonata</taxon>
        <taxon>Sacoglossa</taxon>
        <taxon>Placobranchoidea</taxon>
        <taxon>Plakobranchidae</taxon>
        <taxon>Elysia</taxon>
    </lineage>
</organism>
<dbReference type="Proteomes" id="UP000762676">
    <property type="component" value="Unassembled WGS sequence"/>
</dbReference>
<name>A0AAV4IC11_9GAST</name>
<feature type="transmembrane region" description="Helical" evidence="1">
    <location>
        <begin position="90"/>
        <end position="123"/>
    </location>
</feature>
<accession>A0AAV4IC11</accession>
<proteinExistence type="predicted"/>
<gene>
    <name evidence="2" type="ORF">ElyMa_003004700</name>
</gene>
<protein>
    <submittedName>
        <fullName evidence="2">Uncharacterized protein</fullName>
    </submittedName>
</protein>
<keyword evidence="1" id="KW-0472">Membrane</keyword>
<evidence type="ECO:0000256" key="1">
    <source>
        <dbReference type="SAM" id="Phobius"/>
    </source>
</evidence>
<dbReference type="EMBL" id="BMAT01006184">
    <property type="protein sequence ID" value="GFS08014.1"/>
    <property type="molecule type" value="Genomic_DNA"/>
</dbReference>
<comment type="caution">
    <text evidence="2">The sequence shown here is derived from an EMBL/GenBank/DDBJ whole genome shotgun (WGS) entry which is preliminary data.</text>
</comment>
<keyword evidence="3" id="KW-1185">Reference proteome</keyword>
<dbReference type="AlphaFoldDB" id="A0AAV4IC11"/>
<sequence>MTKINTDATRWYLPSLSLRGENMYSSSRPSAKPVSWATLRVLPGRCLPKEWTPGSRPPDRPDDHVRCGIRMMLYVVKCHGRETMLMMMMVMMMMMMMVVVVTMMVVMMIMMMMMMVMLVILIMAKKDDVGIISC</sequence>
<evidence type="ECO:0000313" key="2">
    <source>
        <dbReference type="EMBL" id="GFS08014.1"/>
    </source>
</evidence>
<keyword evidence="1" id="KW-1133">Transmembrane helix</keyword>
<evidence type="ECO:0000313" key="3">
    <source>
        <dbReference type="Proteomes" id="UP000762676"/>
    </source>
</evidence>